<dbReference type="SUPFAM" id="SSF46785">
    <property type="entry name" value="Winged helix' DNA-binding domain"/>
    <property type="match status" value="1"/>
</dbReference>
<dbReference type="PRINTS" id="PR00039">
    <property type="entry name" value="HTHLYSR"/>
</dbReference>
<comment type="similarity">
    <text evidence="1">Belongs to the LysR transcriptional regulatory family.</text>
</comment>
<protein>
    <submittedName>
        <fullName evidence="6">LysR family transcriptional regulator</fullName>
    </submittedName>
</protein>
<dbReference type="Gene3D" id="3.40.190.290">
    <property type="match status" value="1"/>
</dbReference>
<dbReference type="GO" id="GO:0032993">
    <property type="term" value="C:protein-DNA complex"/>
    <property type="evidence" value="ECO:0007669"/>
    <property type="project" value="TreeGrafter"/>
</dbReference>
<comment type="caution">
    <text evidence="6">The sequence shown here is derived from an EMBL/GenBank/DDBJ whole genome shotgun (WGS) entry which is preliminary data.</text>
</comment>
<dbReference type="Proteomes" id="UP000245380">
    <property type="component" value="Unassembled WGS sequence"/>
</dbReference>
<keyword evidence="2" id="KW-0805">Transcription regulation</keyword>
<dbReference type="InterPro" id="IPR000847">
    <property type="entry name" value="LysR_HTH_N"/>
</dbReference>
<keyword evidence="7" id="KW-1185">Reference proteome</keyword>
<reference evidence="6 7" key="1">
    <citation type="submission" date="2016-11" db="EMBL/GenBank/DDBJ databases">
        <title>Comparative genomics of Acidibacillus ferroxidans species.</title>
        <authorList>
            <person name="Oliveira G."/>
            <person name="Nunes G."/>
            <person name="Oliveira R."/>
            <person name="Araujo F."/>
            <person name="Salim A."/>
            <person name="Scholte L."/>
            <person name="Morais D."/>
            <person name="Nancucheo I."/>
            <person name="Johnson D.B."/>
            <person name="Grail B."/>
            <person name="Bittencourt J."/>
            <person name="Valadares R."/>
        </authorList>
    </citation>
    <scope>NUCLEOTIDE SEQUENCE [LARGE SCALE GENOMIC DNA]</scope>
    <source>
        <strain evidence="6 7">Y002</strain>
    </source>
</reference>
<evidence type="ECO:0000256" key="3">
    <source>
        <dbReference type="ARBA" id="ARBA00023125"/>
    </source>
</evidence>
<dbReference type="FunFam" id="1.10.10.10:FF:000001">
    <property type="entry name" value="LysR family transcriptional regulator"/>
    <property type="match status" value="1"/>
</dbReference>
<gene>
    <name evidence="6" type="ORF">BM613_08415</name>
</gene>
<dbReference type="PANTHER" id="PTHR30346">
    <property type="entry name" value="TRANSCRIPTIONAL DUAL REGULATOR HCAR-RELATED"/>
    <property type="match status" value="1"/>
</dbReference>
<dbReference type="EMBL" id="MPDK01000012">
    <property type="protein sequence ID" value="PWI57486.1"/>
    <property type="molecule type" value="Genomic_DNA"/>
</dbReference>
<dbReference type="Pfam" id="PF03466">
    <property type="entry name" value="LysR_substrate"/>
    <property type="match status" value="1"/>
</dbReference>
<dbReference type="SUPFAM" id="SSF53850">
    <property type="entry name" value="Periplasmic binding protein-like II"/>
    <property type="match status" value="1"/>
</dbReference>
<evidence type="ECO:0000256" key="4">
    <source>
        <dbReference type="ARBA" id="ARBA00023163"/>
    </source>
</evidence>
<dbReference type="InterPro" id="IPR036388">
    <property type="entry name" value="WH-like_DNA-bd_sf"/>
</dbReference>
<dbReference type="Pfam" id="PF00126">
    <property type="entry name" value="HTH_1"/>
    <property type="match status" value="1"/>
</dbReference>
<dbReference type="InterPro" id="IPR036390">
    <property type="entry name" value="WH_DNA-bd_sf"/>
</dbReference>
<accession>A0A2U3D876</accession>
<dbReference type="PANTHER" id="PTHR30346:SF28">
    <property type="entry name" value="HTH-TYPE TRANSCRIPTIONAL REGULATOR CYNR"/>
    <property type="match status" value="1"/>
</dbReference>
<evidence type="ECO:0000256" key="2">
    <source>
        <dbReference type="ARBA" id="ARBA00023015"/>
    </source>
</evidence>
<dbReference type="RefSeq" id="WP_109430746.1">
    <property type="nucleotide sequence ID" value="NZ_MPDK01000012.1"/>
</dbReference>
<dbReference type="OrthoDB" id="9803735at2"/>
<keyword evidence="4" id="KW-0804">Transcription</keyword>
<feature type="domain" description="HTH lysR-type" evidence="5">
    <location>
        <begin position="1"/>
        <end position="58"/>
    </location>
</feature>
<dbReference type="InterPro" id="IPR005119">
    <property type="entry name" value="LysR_subst-bd"/>
</dbReference>
<evidence type="ECO:0000259" key="5">
    <source>
        <dbReference type="PROSITE" id="PS50931"/>
    </source>
</evidence>
<dbReference type="GO" id="GO:0003677">
    <property type="term" value="F:DNA binding"/>
    <property type="evidence" value="ECO:0007669"/>
    <property type="project" value="UniProtKB-KW"/>
</dbReference>
<dbReference type="CDD" id="cd05466">
    <property type="entry name" value="PBP2_LTTR_substrate"/>
    <property type="match status" value="1"/>
</dbReference>
<organism evidence="6 7">
    <name type="scientific">Sulfoacidibacillus thermotolerans</name>
    <name type="common">Acidibacillus sulfuroxidans</name>
    <dbReference type="NCBI Taxonomy" id="1765684"/>
    <lineage>
        <taxon>Bacteria</taxon>
        <taxon>Bacillati</taxon>
        <taxon>Bacillota</taxon>
        <taxon>Bacilli</taxon>
        <taxon>Bacillales</taxon>
        <taxon>Alicyclobacillaceae</taxon>
        <taxon>Sulfoacidibacillus</taxon>
    </lineage>
</organism>
<sequence>MDIRQLRYFVTIAKEGQITRAAQKLNMAQPPLSQQLRLLEQELATELIERKGRSIELTEAGRVLYHKGEQLLHHLEDIVLEVKETGEGIRGVLSIGIVISCLAVLPQRLVEFRGKYPSVYFKIREGDTSTLSMLLKNRSIELAIVRLPLSSDEFSLLRLPDEPYVLLSPVDWKITESSVKLRELAELPMLLLHRISGSGQFELIVNECRKAGFEPHAITECADPTILITLVAAGLGATIIPKSTVSLFPLQNIRMTHLEDFSVQSEAAVIWLKDRYLSKPAERFIEMFATDGK</sequence>
<evidence type="ECO:0000256" key="1">
    <source>
        <dbReference type="ARBA" id="ARBA00009437"/>
    </source>
</evidence>
<dbReference type="GO" id="GO:0003700">
    <property type="term" value="F:DNA-binding transcription factor activity"/>
    <property type="evidence" value="ECO:0007669"/>
    <property type="project" value="InterPro"/>
</dbReference>
<evidence type="ECO:0000313" key="6">
    <source>
        <dbReference type="EMBL" id="PWI57486.1"/>
    </source>
</evidence>
<keyword evidence="3" id="KW-0238">DNA-binding</keyword>
<name>A0A2U3D876_SULT2</name>
<evidence type="ECO:0000313" key="7">
    <source>
        <dbReference type="Proteomes" id="UP000245380"/>
    </source>
</evidence>
<proteinExistence type="inferred from homology"/>
<dbReference type="Gene3D" id="1.10.10.10">
    <property type="entry name" value="Winged helix-like DNA-binding domain superfamily/Winged helix DNA-binding domain"/>
    <property type="match status" value="1"/>
</dbReference>
<dbReference type="PROSITE" id="PS50931">
    <property type="entry name" value="HTH_LYSR"/>
    <property type="match status" value="1"/>
</dbReference>
<dbReference type="AlphaFoldDB" id="A0A2U3D876"/>